<proteinExistence type="predicted"/>
<accession>A0A6J6I770</accession>
<sequence length="283" mass="31838">MHADSFWVYQDDLWGGGPPILNIELLSELRTRPPELNDDVESALALIRICYEEFLSYGTNGTTQMTDAGSREALRTLRKLLEKAGYSEFSLPFSDFSGFRSHWHSNGAQGSWQARRDILRPLFEPPLVFLEDLQDAMLSKANGNTLLPIPHDFNATWVKVDEEIQSLKRNFAAARSPQEFRNVGNDCVAVLIRLGTLVYTDEIHASYGDEMPPTDASKMRLDRYVEQKLIGPTNASLRSLSRKIIEVSQATKHDLDGSRLRTAIATDAVIMLANLLRSIDALR</sequence>
<protein>
    <submittedName>
        <fullName evidence="1">Unannotated protein</fullName>
    </submittedName>
</protein>
<name>A0A6J6I770_9ZZZZ</name>
<gene>
    <name evidence="1" type="ORF">UFOPK1909_00427</name>
</gene>
<reference evidence="1" key="1">
    <citation type="submission" date="2020-05" db="EMBL/GenBank/DDBJ databases">
        <authorList>
            <person name="Chiriac C."/>
            <person name="Salcher M."/>
            <person name="Ghai R."/>
            <person name="Kavagutti S V."/>
        </authorList>
    </citation>
    <scope>NUCLEOTIDE SEQUENCE</scope>
</reference>
<evidence type="ECO:0000313" key="1">
    <source>
        <dbReference type="EMBL" id="CAB4619254.1"/>
    </source>
</evidence>
<dbReference type="EMBL" id="CAEZVD010000028">
    <property type="protein sequence ID" value="CAB4619254.1"/>
    <property type="molecule type" value="Genomic_DNA"/>
</dbReference>
<dbReference type="AlphaFoldDB" id="A0A6J6I770"/>
<organism evidence="1">
    <name type="scientific">freshwater metagenome</name>
    <dbReference type="NCBI Taxonomy" id="449393"/>
    <lineage>
        <taxon>unclassified sequences</taxon>
        <taxon>metagenomes</taxon>
        <taxon>ecological metagenomes</taxon>
    </lineage>
</organism>